<evidence type="ECO:0000256" key="4">
    <source>
        <dbReference type="ARBA" id="ARBA00013170"/>
    </source>
</evidence>
<evidence type="ECO:0000256" key="6">
    <source>
        <dbReference type="ARBA" id="ARBA00022516"/>
    </source>
</evidence>
<dbReference type="Proteomes" id="UP000634206">
    <property type="component" value="Unassembled WGS sequence"/>
</dbReference>
<accession>A0AAE2SDR7</accession>
<dbReference type="PIRSF" id="PIRSF000847">
    <property type="entry name" value="Phos_ph_gly_syn"/>
    <property type="match status" value="1"/>
</dbReference>
<keyword evidence="19" id="KW-1185">Reference proteome</keyword>
<dbReference type="InterPro" id="IPR004570">
    <property type="entry name" value="Phosphatidylglycerol_P_synth"/>
</dbReference>
<dbReference type="InterPro" id="IPR048254">
    <property type="entry name" value="CDP_ALCOHOL_P_TRANSF_CS"/>
</dbReference>
<evidence type="ECO:0000256" key="12">
    <source>
        <dbReference type="ARBA" id="ARBA00023209"/>
    </source>
</evidence>
<comment type="catalytic activity">
    <reaction evidence="14">
        <text>a CDP-1,2-diacyl-sn-glycerol + sn-glycerol 3-phosphate = a 1,2-diacyl-sn-glycero-3-phospho-(1'-sn-glycero-3'-phosphate) + CMP + H(+)</text>
        <dbReference type="Rhea" id="RHEA:12593"/>
        <dbReference type="ChEBI" id="CHEBI:15378"/>
        <dbReference type="ChEBI" id="CHEBI:57597"/>
        <dbReference type="ChEBI" id="CHEBI:58332"/>
        <dbReference type="ChEBI" id="CHEBI:60110"/>
        <dbReference type="ChEBI" id="CHEBI:60377"/>
        <dbReference type="EC" id="2.7.8.5"/>
    </reaction>
</comment>
<proteinExistence type="inferred from homology"/>
<comment type="caution">
    <text evidence="18">The sequence shown here is derived from an EMBL/GenBank/DDBJ whole genome shotgun (WGS) entry which is preliminary data.</text>
</comment>
<evidence type="ECO:0000256" key="7">
    <source>
        <dbReference type="ARBA" id="ARBA00022679"/>
    </source>
</evidence>
<keyword evidence="10" id="KW-0443">Lipid metabolism</keyword>
<evidence type="ECO:0000256" key="5">
    <source>
        <dbReference type="ARBA" id="ARBA00014944"/>
    </source>
</evidence>
<feature type="transmembrane region" description="Helical" evidence="17">
    <location>
        <begin position="76"/>
        <end position="94"/>
    </location>
</feature>
<keyword evidence="13" id="KW-1208">Phospholipid metabolism</keyword>
<evidence type="ECO:0000256" key="3">
    <source>
        <dbReference type="ARBA" id="ARBA00010441"/>
    </source>
</evidence>
<comment type="similarity">
    <text evidence="3 16">Belongs to the CDP-alcohol phosphatidyltransferase class-I family.</text>
</comment>
<feature type="transmembrane region" description="Helical" evidence="17">
    <location>
        <begin position="38"/>
        <end position="55"/>
    </location>
</feature>
<keyword evidence="12" id="KW-0594">Phospholipid biosynthesis</keyword>
<dbReference type="InterPro" id="IPR050324">
    <property type="entry name" value="CDP-alcohol_PTase-I"/>
</dbReference>
<dbReference type="Gene3D" id="1.20.120.1760">
    <property type="match status" value="1"/>
</dbReference>
<dbReference type="InterPro" id="IPR000462">
    <property type="entry name" value="CDP-OH_P_trans"/>
</dbReference>
<evidence type="ECO:0000256" key="9">
    <source>
        <dbReference type="ARBA" id="ARBA00022989"/>
    </source>
</evidence>
<evidence type="ECO:0000256" key="13">
    <source>
        <dbReference type="ARBA" id="ARBA00023264"/>
    </source>
</evidence>
<name>A0AAE2SDR7_9BACT</name>
<dbReference type="PANTHER" id="PTHR14269">
    <property type="entry name" value="CDP-DIACYLGLYCEROL--GLYCEROL-3-PHOSPHATE 3-PHOSPHATIDYLTRANSFERASE-RELATED"/>
    <property type="match status" value="1"/>
</dbReference>
<organism evidence="18 19">
    <name type="scientific">Oceaniferula flava</name>
    <dbReference type="NCBI Taxonomy" id="2800421"/>
    <lineage>
        <taxon>Bacteria</taxon>
        <taxon>Pseudomonadati</taxon>
        <taxon>Verrucomicrobiota</taxon>
        <taxon>Verrucomicrobiia</taxon>
        <taxon>Verrucomicrobiales</taxon>
        <taxon>Verrucomicrobiaceae</taxon>
        <taxon>Oceaniferula</taxon>
    </lineage>
</organism>
<keyword evidence="9 17" id="KW-1133">Transmembrane helix</keyword>
<evidence type="ECO:0000256" key="15">
    <source>
        <dbReference type="NCBIfam" id="TIGR00560"/>
    </source>
</evidence>
<comment type="subcellular location">
    <subcellularLocation>
        <location evidence="1">Membrane</location>
        <topology evidence="1">Multi-pass membrane protein</topology>
    </subcellularLocation>
</comment>
<keyword evidence="6" id="KW-0444">Lipid biosynthesis</keyword>
<evidence type="ECO:0000313" key="18">
    <source>
        <dbReference type="EMBL" id="MBK1856396.1"/>
    </source>
</evidence>
<reference evidence="18" key="1">
    <citation type="submission" date="2021-01" db="EMBL/GenBank/DDBJ databases">
        <title>Modified the classification status of verrucomicrobia.</title>
        <authorList>
            <person name="Feng X."/>
        </authorList>
    </citation>
    <scope>NUCLEOTIDE SEQUENCE</scope>
    <source>
        <strain evidence="18">5K15</strain>
    </source>
</reference>
<evidence type="ECO:0000256" key="14">
    <source>
        <dbReference type="ARBA" id="ARBA00048586"/>
    </source>
</evidence>
<evidence type="ECO:0000256" key="11">
    <source>
        <dbReference type="ARBA" id="ARBA00023136"/>
    </source>
</evidence>
<keyword evidence="7 16" id="KW-0808">Transferase</keyword>
<evidence type="ECO:0000256" key="16">
    <source>
        <dbReference type="RuleBase" id="RU003750"/>
    </source>
</evidence>
<dbReference type="AlphaFoldDB" id="A0AAE2SDR7"/>
<feature type="transmembrane region" description="Helical" evidence="17">
    <location>
        <begin position="7"/>
        <end position="26"/>
    </location>
</feature>
<dbReference type="NCBIfam" id="TIGR00560">
    <property type="entry name" value="pgsA"/>
    <property type="match status" value="1"/>
</dbReference>
<evidence type="ECO:0000256" key="2">
    <source>
        <dbReference type="ARBA" id="ARBA00005042"/>
    </source>
</evidence>
<gene>
    <name evidence="18" type="primary">pgsA</name>
    <name evidence="18" type="ORF">JIN83_15595</name>
</gene>
<dbReference type="PANTHER" id="PTHR14269:SF11">
    <property type="entry name" value="CDP-DIACYLGLYCEROL--GLYCEROL-3-PHOSPHATE 3-PHOSPHATIDYLTRANSFERASE"/>
    <property type="match status" value="1"/>
</dbReference>
<dbReference type="RefSeq" id="WP_309491019.1">
    <property type="nucleotide sequence ID" value="NZ_JAENIG010000013.1"/>
</dbReference>
<keyword evidence="11 17" id="KW-0472">Membrane</keyword>
<dbReference type="InterPro" id="IPR043130">
    <property type="entry name" value="CDP-OH_PTrfase_TM_dom"/>
</dbReference>
<dbReference type="EC" id="2.7.8.5" evidence="4 15"/>
<dbReference type="EMBL" id="JAENIG010000013">
    <property type="protein sequence ID" value="MBK1856396.1"/>
    <property type="molecule type" value="Genomic_DNA"/>
</dbReference>
<dbReference type="GO" id="GO:0016020">
    <property type="term" value="C:membrane"/>
    <property type="evidence" value="ECO:0007669"/>
    <property type="project" value="UniProtKB-SubCell"/>
</dbReference>
<comment type="pathway">
    <text evidence="2">Phospholipid metabolism; phosphatidylglycerol biosynthesis; phosphatidylglycerol from CDP-diacylglycerol: step 1/2.</text>
</comment>
<dbReference type="Pfam" id="PF01066">
    <property type="entry name" value="CDP-OH_P_transf"/>
    <property type="match status" value="1"/>
</dbReference>
<sequence length="193" mass="21961">MTLASKITLTRLFMAPVFAALAVYYGETVKAGNPNETFRWWAVGVFIFASVTDALDGYIARHYNQRSKFGAFMDPFADKTLLLTGIVFLTFVPWGEGWSIPIWFTALMIARDIIIIGGIWILHYFNSQVPIRPHWTGKVCTVTQMTLLGWVMLKIIPLDPIYPTVLAAIFTVWSGIEYFREGLRQLKDHHAVE</sequence>
<feature type="transmembrane region" description="Helical" evidence="17">
    <location>
        <begin position="100"/>
        <end position="123"/>
    </location>
</feature>
<keyword evidence="8 17" id="KW-0812">Transmembrane</keyword>
<evidence type="ECO:0000313" key="19">
    <source>
        <dbReference type="Proteomes" id="UP000634206"/>
    </source>
</evidence>
<protein>
    <recommendedName>
        <fullName evidence="5 15">CDP-diacylglycerol--glycerol-3-phosphate 3-phosphatidyltransferase</fullName>
        <ecNumber evidence="4 15">2.7.8.5</ecNumber>
    </recommendedName>
</protein>
<dbReference type="GO" id="GO:0046474">
    <property type="term" value="P:glycerophospholipid biosynthetic process"/>
    <property type="evidence" value="ECO:0007669"/>
    <property type="project" value="TreeGrafter"/>
</dbReference>
<evidence type="ECO:0000256" key="17">
    <source>
        <dbReference type="SAM" id="Phobius"/>
    </source>
</evidence>
<dbReference type="GO" id="GO:0008444">
    <property type="term" value="F:CDP-diacylglycerol-glycerol-3-phosphate 3-phosphatidyltransferase activity"/>
    <property type="evidence" value="ECO:0007669"/>
    <property type="project" value="UniProtKB-UniRule"/>
</dbReference>
<evidence type="ECO:0000256" key="10">
    <source>
        <dbReference type="ARBA" id="ARBA00023098"/>
    </source>
</evidence>
<evidence type="ECO:0000256" key="8">
    <source>
        <dbReference type="ARBA" id="ARBA00022692"/>
    </source>
</evidence>
<dbReference type="PROSITE" id="PS00379">
    <property type="entry name" value="CDP_ALCOHOL_P_TRANSF"/>
    <property type="match status" value="1"/>
</dbReference>
<evidence type="ECO:0000256" key="1">
    <source>
        <dbReference type="ARBA" id="ARBA00004141"/>
    </source>
</evidence>